<accession>A3ZY08</accession>
<evidence type="ECO:0000313" key="1">
    <source>
        <dbReference type="EMBL" id="EAQ78719.1"/>
    </source>
</evidence>
<name>A3ZY08_9BACT</name>
<evidence type="ECO:0000313" key="2">
    <source>
        <dbReference type="Proteomes" id="UP000004358"/>
    </source>
</evidence>
<dbReference type="EMBL" id="AANZ01000019">
    <property type="protein sequence ID" value="EAQ78719.1"/>
    <property type="molecule type" value="Genomic_DNA"/>
</dbReference>
<reference evidence="1 2" key="1">
    <citation type="submission" date="2006-02" db="EMBL/GenBank/DDBJ databases">
        <authorList>
            <person name="Amann R."/>
            <person name="Ferriera S."/>
            <person name="Johnson J."/>
            <person name="Kravitz S."/>
            <person name="Halpern A."/>
            <person name="Remington K."/>
            <person name="Beeson K."/>
            <person name="Tran B."/>
            <person name="Rogers Y.-H."/>
            <person name="Friedman R."/>
            <person name="Venter J.C."/>
        </authorList>
    </citation>
    <scope>NUCLEOTIDE SEQUENCE [LARGE SCALE GENOMIC DNA]</scope>
    <source>
        <strain evidence="1 2">DSM 3645</strain>
    </source>
</reference>
<dbReference type="AlphaFoldDB" id="A3ZY08"/>
<comment type="caution">
    <text evidence="1">The sequence shown here is derived from an EMBL/GenBank/DDBJ whole genome shotgun (WGS) entry which is preliminary data.</text>
</comment>
<organism evidence="1 2">
    <name type="scientific">Blastopirellula marina DSM 3645</name>
    <dbReference type="NCBI Taxonomy" id="314230"/>
    <lineage>
        <taxon>Bacteria</taxon>
        <taxon>Pseudomonadati</taxon>
        <taxon>Planctomycetota</taxon>
        <taxon>Planctomycetia</taxon>
        <taxon>Pirellulales</taxon>
        <taxon>Pirellulaceae</taxon>
        <taxon>Blastopirellula</taxon>
    </lineage>
</organism>
<gene>
    <name evidence="1" type="ORF">DSM3645_08000</name>
</gene>
<protein>
    <submittedName>
        <fullName evidence="1">Uncharacterized protein</fullName>
    </submittedName>
</protein>
<proteinExistence type="predicted"/>
<dbReference type="Proteomes" id="UP000004358">
    <property type="component" value="Unassembled WGS sequence"/>
</dbReference>
<sequence>MMFSLAFVRALIQGMNAVQM</sequence>
<dbReference type="HOGENOM" id="CLU_3428123_0_0_0"/>